<dbReference type="Pfam" id="PF02520">
    <property type="entry name" value="ANIS5_cation-bd"/>
    <property type="match status" value="1"/>
</dbReference>
<evidence type="ECO:0000256" key="1">
    <source>
        <dbReference type="SAM" id="SignalP"/>
    </source>
</evidence>
<dbReference type="InterPro" id="IPR052823">
    <property type="entry name" value="SXP/RAL-2_related"/>
</dbReference>
<dbReference type="PANTHER" id="PTHR21593">
    <property type="entry name" value="PRION-LIKE- Q/N-RICH -DOMAIN-BEARING PROTEIN PROTEIN"/>
    <property type="match status" value="1"/>
</dbReference>
<dbReference type="OrthoDB" id="5867022at2759"/>
<dbReference type="PANTHER" id="PTHR21593:SF36">
    <property type="entry name" value="DUF148 DOMAIN-CONTAINING PROTEIN-RELATED"/>
    <property type="match status" value="1"/>
</dbReference>
<gene>
    <name evidence="3" type="ORF">MENT_LOCUS30761</name>
</gene>
<dbReference type="EMBL" id="CAJEWN010000327">
    <property type="protein sequence ID" value="CAD2178805.1"/>
    <property type="molecule type" value="Genomic_DNA"/>
</dbReference>
<protein>
    <recommendedName>
        <fullName evidence="2">SXP/RAL-2 family protein Ani s 5-like cation-binding domain-containing protein</fullName>
    </recommendedName>
</protein>
<sequence length="198" mass="22867">MSKIFFSLFLFVSFFALTISFGFGGPRGNILKLLPPFIGNITREQIREYNEIVGNITATKAQIKSELQNWAQNNGILQPYNNFTSQLQRDAEQFHDKVVQNLTGEALTLFNQIWSIRQDDTITRLAECQQIKNAYKQASPKFVNKCRLFFLQFWAHPLVDVAFPGLFLILAAANNNQQTTLWMINNRIMKIIEDRMNV</sequence>
<evidence type="ECO:0000313" key="4">
    <source>
        <dbReference type="Proteomes" id="UP000580250"/>
    </source>
</evidence>
<proteinExistence type="predicted"/>
<accession>A0A6V7VV64</accession>
<reference evidence="3 4" key="1">
    <citation type="submission" date="2020-08" db="EMBL/GenBank/DDBJ databases">
        <authorList>
            <person name="Koutsovoulos G."/>
            <person name="Danchin GJ E."/>
        </authorList>
    </citation>
    <scope>NUCLEOTIDE SEQUENCE [LARGE SCALE GENOMIC DNA]</scope>
</reference>
<dbReference type="AlphaFoldDB" id="A0A6V7VV64"/>
<feature type="signal peptide" evidence="1">
    <location>
        <begin position="1"/>
        <end position="20"/>
    </location>
</feature>
<dbReference type="Proteomes" id="UP000580250">
    <property type="component" value="Unassembled WGS sequence"/>
</dbReference>
<evidence type="ECO:0000259" key="2">
    <source>
        <dbReference type="Pfam" id="PF02520"/>
    </source>
</evidence>
<dbReference type="InterPro" id="IPR003677">
    <property type="entry name" value="ANIS5_cation-bd"/>
</dbReference>
<comment type="caution">
    <text evidence="3">The sequence shown here is derived from an EMBL/GenBank/DDBJ whole genome shotgun (WGS) entry which is preliminary data.</text>
</comment>
<evidence type="ECO:0000313" key="3">
    <source>
        <dbReference type="EMBL" id="CAD2178805.1"/>
    </source>
</evidence>
<organism evidence="3 4">
    <name type="scientific">Meloidogyne enterolobii</name>
    <name type="common">Root-knot nematode worm</name>
    <name type="synonym">Meloidogyne mayaguensis</name>
    <dbReference type="NCBI Taxonomy" id="390850"/>
    <lineage>
        <taxon>Eukaryota</taxon>
        <taxon>Metazoa</taxon>
        <taxon>Ecdysozoa</taxon>
        <taxon>Nematoda</taxon>
        <taxon>Chromadorea</taxon>
        <taxon>Rhabditida</taxon>
        <taxon>Tylenchina</taxon>
        <taxon>Tylenchomorpha</taxon>
        <taxon>Tylenchoidea</taxon>
        <taxon>Meloidogynidae</taxon>
        <taxon>Meloidogyninae</taxon>
        <taxon>Meloidogyne</taxon>
    </lineage>
</organism>
<feature type="chain" id="PRO_5028143609" description="SXP/RAL-2 family protein Ani s 5-like cation-binding domain-containing protein" evidence="1">
    <location>
        <begin position="21"/>
        <end position="198"/>
    </location>
</feature>
<keyword evidence="1" id="KW-0732">Signal</keyword>
<name>A0A6V7VV64_MELEN</name>
<feature type="domain" description="SXP/RAL-2 family protein Ani s 5-like cation-binding" evidence="2">
    <location>
        <begin position="45"/>
        <end position="140"/>
    </location>
</feature>